<feature type="signal peptide" evidence="1">
    <location>
        <begin position="1"/>
        <end position="19"/>
    </location>
</feature>
<gene>
    <name evidence="3" type="ORF">GCM10011425_17640</name>
</gene>
<comment type="caution">
    <text evidence="3">The sequence shown here is derived from an EMBL/GenBank/DDBJ whole genome shotgun (WGS) entry which is preliminary data.</text>
</comment>
<proteinExistence type="predicted"/>
<feature type="chain" id="PRO_5038104809" description="DUF5723 domain-containing protein" evidence="1">
    <location>
        <begin position="20"/>
        <end position="478"/>
    </location>
</feature>
<feature type="domain" description="DUF5723" evidence="2">
    <location>
        <begin position="58"/>
        <end position="408"/>
    </location>
</feature>
<accession>A0A917J9S4</accession>
<evidence type="ECO:0000313" key="3">
    <source>
        <dbReference type="EMBL" id="GGI50552.1"/>
    </source>
</evidence>
<evidence type="ECO:0000259" key="2">
    <source>
        <dbReference type="Pfam" id="PF18990"/>
    </source>
</evidence>
<evidence type="ECO:0000313" key="4">
    <source>
        <dbReference type="Proteomes" id="UP000662074"/>
    </source>
</evidence>
<name>A0A917J9S4_9SPHI</name>
<reference evidence="3" key="1">
    <citation type="journal article" date="2014" name="Int. J. Syst. Evol. Microbiol.">
        <title>Complete genome sequence of Corynebacterium casei LMG S-19264T (=DSM 44701T), isolated from a smear-ripened cheese.</title>
        <authorList>
            <consortium name="US DOE Joint Genome Institute (JGI-PGF)"/>
            <person name="Walter F."/>
            <person name="Albersmeier A."/>
            <person name="Kalinowski J."/>
            <person name="Ruckert C."/>
        </authorList>
    </citation>
    <scope>NUCLEOTIDE SEQUENCE</scope>
    <source>
        <strain evidence="3">CCM 8711</strain>
    </source>
</reference>
<dbReference type="EMBL" id="BMDO01000004">
    <property type="protein sequence ID" value="GGI50552.1"/>
    <property type="molecule type" value="Genomic_DNA"/>
</dbReference>
<dbReference type="AlphaFoldDB" id="A0A917J9S4"/>
<dbReference type="RefSeq" id="WP_188415809.1">
    <property type="nucleotide sequence ID" value="NZ_BMDO01000004.1"/>
</dbReference>
<dbReference type="Proteomes" id="UP000662074">
    <property type="component" value="Unassembled WGS sequence"/>
</dbReference>
<protein>
    <recommendedName>
        <fullName evidence="2">DUF5723 domain-containing protein</fullName>
    </recommendedName>
</protein>
<keyword evidence="1" id="KW-0732">Signal</keyword>
<keyword evidence="4" id="KW-1185">Reference proteome</keyword>
<organism evidence="3 4">
    <name type="scientific">Mucilaginibacter galii</name>
    <dbReference type="NCBI Taxonomy" id="2005073"/>
    <lineage>
        <taxon>Bacteria</taxon>
        <taxon>Pseudomonadati</taxon>
        <taxon>Bacteroidota</taxon>
        <taxon>Sphingobacteriia</taxon>
        <taxon>Sphingobacteriales</taxon>
        <taxon>Sphingobacteriaceae</taxon>
        <taxon>Mucilaginibacter</taxon>
    </lineage>
</organism>
<evidence type="ECO:0000256" key="1">
    <source>
        <dbReference type="SAM" id="SignalP"/>
    </source>
</evidence>
<dbReference type="InterPro" id="IPR043781">
    <property type="entry name" value="DUF5723"/>
</dbReference>
<reference evidence="3" key="2">
    <citation type="submission" date="2020-09" db="EMBL/GenBank/DDBJ databases">
        <authorList>
            <person name="Sun Q."/>
            <person name="Sedlacek I."/>
        </authorList>
    </citation>
    <scope>NUCLEOTIDE SEQUENCE</scope>
    <source>
        <strain evidence="3">CCM 8711</strain>
    </source>
</reference>
<sequence length="478" mass="53170">MTKLLICCLLSLFSFAAYAQRFAQYNTGTLFDSFENPSQAAFIPDSSRNIAFNFLIPNFTINTYLQGNTQYTLKSRLFLGKYNNEAITVGQNQYNNALANVNVYLGMLKLYTSVGGRQEIGISYQIKGNGRGHVTDETVALFNGIQKFTDNNYQDIFNNKAFYESFHQFSATYREKVTKDFSVGIKLSLLSGIAYNNLKIDESALNIIDRGTNNPAAGGTADWRLKGIFQSTYQLGKFSKRSLLPTFKNIGLAGSIGATYIAPGGIILQGNLKDLGFIRWAGNATTYTFNNTTRIQGLNTTRREINVSDALTRLIEKMPETKPFTKPIVGRAEFSAAKKFQFGTITYLPTAIISRQVYGYGTAAALVNNVQFGSFGTTVSGIMNEDKLFDLGLQLMYKTPNFEFFIGSEQLNRSMNLYSASGENEDAITKTMSHSGGSIYLGFSFKFGKKIERWKTESYYSNGGEQGPLGKAWRKAFN</sequence>
<dbReference type="Pfam" id="PF18990">
    <property type="entry name" value="DUF5723"/>
    <property type="match status" value="1"/>
</dbReference>